<dbReference type="EMBL" id="BAAACG010000010">
    <property type="protein sequence ID" value="GAA0743524.1"/>
    <property type="molecule type" value="Genomic_DNA"/>
</dbReference>
<dbReference type="NCBIfam" id="TIGR02858">
    <property type="entry name" value="spore_III_AA"/>
    <property type="match status" value="1"/>
</dbReference>
<protein>
    <submittedName>
        <fullName evidence="4">Stage III sporulation protein AA</fullName>
    </submittedName>
</protein>
<dbReference type="PANTHER" id="PTHR20953:SF3">
    <property type="entry name" value="P-LOOP CONTAINING NUCLEOSIDE TRIPHOSPHATE HYDROLASES SUPERFAMILY PROTEIN"/>
    <property type="match status" value="1"/>
</dbReference>
<dbReference type="Proteomes" id="UP001501510">
    <property type="component" value="Unassembled WGS sequence"/>
</dbReference>
<dbReference type="InterPro" id="IPR027417">
    <property type="entry name" value="P-loop_NTPase"/>
</dbReference>
<sequence length="302" mass="33936">MDTKEILDILPDRIGRIVLKLKNIKNIQEIRVKCDKQLCFNIEGKEIFSPYIATREDIKTIIQRMSYYSMYSFDEEIKQGYITINGGHRVGICGRCVVDSGTVKTIKNISSINIRICRQVVDCSKRIISNIIKDNNILNTIVISPPNCGKTTIIRDLTRLISNGVDKLSLKGNKVCIVDERSEIAACYNGVPQLDVGKRTDVLDSCPKSEGILMAIRSMSPEVIVCDEIGTKEDIKSIVSALNSGVKLISTIHGFGIEDIYKRPVFKDIIENHVFKRAVVLSQKRGVGTVEYVYDFDKKTKI</sequence>
<evidence type="ECO:0000259" key="3">
    <source>
        <dbReference type="Pfam" id="PF19568"/>
    </source>
</evidence>
<name>A0ABP3UY89_9CLOT</name>
<dbReference type="InterPro" id="IPR014217">
    <property type="entry name" value="Spore_III_AA"/>
</dbReference>
<gene>
    <name evidence="4" type="primary">spoIIIAA</name>
    <name evidence="4" type="ORF">GCM10008906_27400</name>
</gene>
<dbReference type="RefSeq" id="WP_343762309.1">
    <property type="nucleotide sequence ID" value="NZ_BAAACG010000010.1"/>
</dbReference>
<accession>A0ABP3UY89</accession>
<proteinExistence type="predicted"/>
<organism evidence="4 5">
    <name type="scientific">Clostridium oceanicum</name>
    <dbReference type="NCBI Taxonomy" id="1543"/>
    <lineage>
        <taxon>Bacteria</taxon>
        <taxon>Bacillati</taxon>
        <taxon>Bacillota</taxon>
        <taxon>Clostridia</taxon>
        <taxon>Eubacteriales</taxon>
        <taxon>Clostridiaceae</taxon>
        <taxon>Clostridium</taxon>
    </lineage>
</organism>
<evidence type="ECO:0000256" key="1">
    <source>
        <dbReference type="ARBA" id="ARBA00022741"/>
    </source>
</evidence>
<evidence type="ECO:0000313" key="5">
    <source>
        <dbReference type="Proteomes" id="UP001501510"/>
    </source>
</evidence>
<keyword evidence="2" id="KW-0067">ATP-binding</keyword>
<dbReference type="Gene3D" id="3.40.50.300">
    <property type="entry name" value="P-loop containing nucleotide triphosphate hydrolases"/>
    <property type="match status" value="1"/>
</dbReference>
<dbReference type="SUPFAM" id="SSF52540">
    <property type="entry name" value="P-loop containing nucleoside triphosphate hydrolases"/>
    <property type="match status" value="1"/>
</dbReference>
<dbReference type="Pfam" id="PF19568">
    <property type="entry name" value="Spore_III_AA"/>
    <property type="match status" value="1"/>
</dbReference>
<evidence type="ECO:0000256" key="2">
    <source>
        <dbReference type="ARBA" id="ARBA00022840"/>
    </source>
</evidence>
<evidence type="ECO:0000313" key="4">
    <source>
        <dbReference type="EMBL" id="GAA0743524.1"/>
    </source>
</evidence>
<dbReference type="InterPro" id="IPR045735">
    <property type="entry name" value="Spore_III_AA_AAA+_ATPase"/>
</dbReference>
<comment type="caution">
    <text evidence="4">The sequence shown here is derived from an EMBL/GenBank/DDBJ whole genome shotgun (WGS) entry which is preliminary data.</text>
</comment>
<dbReference type="PANTHER" id="PTHR20953">
    <property type="entry name" value="KINASE-RELATED"/>
    <property type="match status" value="1"/>
</dbReference>
<keyword evidence="5" id="KW-1185">Reference proteome</keyword>
<reference evidence="5" key="1">
    <citation type="journal article" date="2019" name="Int. J. Syst. Evol. Microbiol.">
        <title>The Global Catalogue of Microorganisms (GCM) 10K type strain sequencing project: providing services to taxonomists for standard genome sequencing and annotation.</title>
        <authorList>
            <consortium name="The Broad Institute Genomics Platform"/>
            <consortium name="The Broad Institute Genome Sequencing Center for Infectious Disease"/>
            <person name="Wu L."/>
            <person name="Ma J."/>
        </authorList>
    </citation>
    <scope>NUCLEOTIDE SEQUENCE [LARGE SCALE GENOMIC DNA]</scope>
    <source>
        <strain evidence="5">JCM 1407</strain>
    </source>
</reference>
<feature type="domain" description="Stage III sporulation protein AA AAA+ ATPase" evidence="3">
    <location>
        <begin position="4"/>
        <end position="295"/>
    </location>
</feature>
<keyword evidence="1" id="KW-0547">Nucleotide-binding</keyword>